<sequence>NADKKGTQALKKSLMREENVIENCTSMAQDDYYVISRNKDGYDVISLEWTH</sequence>
<keyword evidence="2" id="KW-1185">Reference proteome</keyword>
<evidence type="ECO:0000313" key="2">
    <source>
        <dbReference type="Proteomes" id="UP000824469"/>
    </source>
</evidence>
<reference evidence="1 2" key="1">
    <citation type="journal article" date="2021" name="Nat. Plants">
        <title>The Taxus genome provides insights into paclitaxel biosynthesis.</title>
        <authorList>
            <person name="Xiong X."/>
            <person name="Gou J."/>
            <person name="Liao Q."/>
            <person name="Li Y."/>
            <person name="Zhou Q."/>
            <person name="Bi G."/>
            <person name="Li C."/>
            <person name="Du R."/>
            <person name="Wang X."/>
            <person name="Sun T."/>
            <person name="Guo L."/>
            <person name="Liang H."/>
            <person name="Lu P."/>
            <person name="Wu Y."/>
            <person name="Zhang Z."/>
            <person name="Ro D.K."/>
            <person name="Shang Y."/>
            <person name="Huang S."/>
            <person name="Yan J."/>
        </authorList>
    </citation>
    <scope>NUCLEOTIDE SEQUENCE [LARGE SCALE GENOMIC DNA]</scope>
    <source>
        <strain evidence="1">Ta-2019</strain>
    </source>
</reference>
<dbReference type="EMBL" id="JAHRHJ020000008">
    <property type="protein sequence ID" value="KAH9305521.1"/>
    <property type="molecule type" value="Genomic_DNA"/>
</dbReference>
<feature type="non-terminal residue" evidence="1">
    <location>
        <position position="1"/>
    </location>
</feature>
<accession>A0AA38FKG0</accession>
<evidence type="ECO:0000313" key="1">
    <source>
        <dbReference type="EMBL" id="KAH9305521.1"/>
    </source>
</evidence>
<comment type="caution">
    <text evidence="1">The sequence shown here is derived from an EMBL/GenBank/DDBJ whole genome shotgun (WGS) entry which is preliminary data.</text>
</comment>
<feature type="non-terminal residue" evidence="1">
    <location>
        <position position="51"/>
    </location>
</feature>
<dbReference type="Proteomes" id="UP000824469">
    <property type="component" value="Unassembled WGS sequence"/>
</dbReference>
<gene>
    <name evidence="1" type="ORF">KI387_009925</name>
</gene>
<protein>
    <submittedName>
        <fullName evidence="1">Uncharacterized protein</fullName>
    </submittedName>
</protein>
<dbReference type="AlphaFoldDB" id="A0AA38FKG0"/>
<proteinExistence type="predicted"/>
<name>A0AA38FKG0_TAXCH</name>
<organism evidence="1 2">
    <name type="scientific">Taxus chinensis</name>
    <name type="common">Chinese yew</name>
    <name type="synonym">Taxus wallichiana var. chinensis</name>
    <dbReference type="NCBI Taxonomy" id="29808"/>
    <lineage>
        <taxon>Eukaryota</taxon>
        <taxon>Viridiplantae</taxon>
        <taxon>Streptophyta</taxon>
        <taxon>Embryophyta</taxon>
        <taxon>Tracheophyta</taxon>
        <taxon>Spermatophyta</taxon>
        <taxon>Pinopsida</taxon>
        <taxon>Pinidae</taxon>
        <taxon>Conifers II</taxon>
        <taxon>Cupressales</taxon>
        <taxon>Taxaceae</taxon>
        <taxon>Taxus</taxon>
    </lineage>
</organism>